<evidence type="ECO:0000313" key="2">
    <source>
        <dbReference type="Proteomes" id="UP000008637"/>
    </source>
</evidence>
<dbReference type="EMBL" id="FR773153">
    <property type="protein sequence ID" value="CBY92875.1"/>
    <property type="molecule type" value="Genomic_DNA"/>
</dbReference>
<reference evidence="1 2" key="1">
    <citation type="journal article" date="2011" name="J. Bacteriol.">
        <title>Complete genome sequence of Mycoplasma haemofelis, a hemotropic mycoplasma.</title>
        <authorList>
            <person name="Barker E.N."/>
            <person name="Helps C.R."/>
            <person name="Peters I.R."/>
            <person name="Darby A.C."/>
            <person name="Radford A.D."/>
            <person name="Tasker S."/>
        </authorList>
    </citation>
    <scope>NUCLEOTIDE SEQUENCE [LARGE SCALE GENOMIC DNA]</scope>
    <source>
        <strain evidence="1 2">Langford 1</strain>
    </source>
</reference>
<sequence length="215" mass="24163">MDSSKLALSFLGGTGAVGTAAAGAYHFGAFSSQSPTVGGLLKKERYQLLREKESEHQNYWKESANKYKEKNSGQPSYDEVKMKELCRDLLNKDETHKDGYEQARKYCVVPRTVSERLKDLGLTPLSETGSEANLTDKWKKLSAEYKKTGENDKKLSDLDKSTINDDTSTGALLKGKCQTVFSKGHWETDYDSLLDNAKRWCTEEGFNQLPPEEKQ</sequence>
<proteinExistence type="predicted"/>
<dbReference type="AlphaFoldDB" id="E8ZIA4"/>
<keyword evidence="2" id="KW-1185">Reference proteome</keyword>
<dbReference type="Proteomes" id="UP000008637">
    <property type="component" value="Chromosome"/>
</dbReference>
<dbReference type="KEGG" id="mha:HF1_08670"/>
<dbReference type="OrthoDB" id="9829055at2"/>
<organism evidence="1 2">
    <name type="scientific">Mycoplasma haemofelis (strain Langford 1)</name>
    <name type="common">Haemobartonella felis</name>
    <dbReference type="NCBI Taxonomy" id="941640"/>
    <lineage>
        <taxon>Bacteria</taxon>
        <taxon>Bacillati</taxon>
        <taxon>Mycoplasmatota</taxon>
        <taxon>Mollicutes</taxon>
        <taxon>Mycoplasmataceae</taxon>
        <taxon>Mycoplasma</taxon>
    </lineage>
</organism>
<evidence type="ECO:0000313" key="1">
    <source>
        <dbReference type="EMBL" id="CBY92875.1"/>
    </source>
</evidence>
<dbReference type="HOGENOM" id="CLU_098620_3_0_14"/>
<accession>E8ZIA4</accession>
<gene>
    <name evidence="1" type="ordered locus">HF1_08670</name>
</gene>
<protein>
    <submittedName>
        <fullName evidence="1">Uncharacterized protein</fullName>
    </submittedName>
</protein>
<name>E8ZIA4_MYCHL</name>